<evidence type="ECO:0000313" key="2">
    <source>
        <dbReference type="EMBL" id="TWP37335.1"/>
    </source>
</evidence>
<dbReference type="InterPro" id="IPR000871">
    <property type="entry name" value="Beta-lactam_class-A"/>
</dbReference>
<evidence type="ECO:0000259" key="1">
    <source>
        <dbReference type="Pfam" id="PF13354"/>
    </source>
</evidence>
<keyword evidence="2" id="KW-0378">Hydrolase</keyword>
<dbReference type="Gene3D" id="3.40.710.10">
    <property type="entry name" value="DD-peptidase/beta-lactamase superfamily"/>
    <property type="match status" value="1"/>
</dbReference>
<dbReference type="SUPFAM" id="SSF56601">
    <property type="entry name" value="beta-lactamase/transpeptidase-like"/>
    <property type="match status" value="1"/>
</dbReference>
<accession>A0A563E4J9</accession>
<dbReference type="AlphaFoldDB" id="A0A563E4J9"/>
<dbReference type="Proteomes" id="UP000320244">
    <property type="component" value="Unassembled WGS sequence"/>
</dbReference>
<reference evidence="2 3" key="2">
    <citation type="submission" date="2019-08" db="EMBL/GenBank/DDBJ databases">
        <title>Jejuicoccus antrihumi gen. nov., sp. nov., a new member of the family Dermacoccaceae isolated from a cave.</title>
        <authorList>
            <person name="Schumann P."/>
            <person name="Kim I.S."/>
        </authorList>
    </citation>
    <scope>NUCLEOTIDE SEQUENCE [LARGE SCALE GENOMIC DNA]</scope>
    <source>
        <strain evidence="2 3">C5-26</strain>
    </source>
</reference>
<dbReference type="GO" id="GO:0030655">
    <property type="term" value="P:beta-lactam antibiotic catabolic process"/>
    <property type="evidence" value="ECO:0007669"/>
    <property type="project" value="InterPro"/>
</dbReference>
<proteinExistence type="predicted"/>
<reference evidence="2 3" key="1">
    <citation type="submission" date="2019-05" db="EMBL/GenBank/DDBJ databases">
        <authorList>
            <person name="Lee S.D."/>
        </authorList>
    </citation>
    <scope>NUCLEOTIDE SEQUENCE [LARGE SCALE GENOMIC DNA]</scope>
    <source>
        <strain evidence="2 3">C5-26</strain>
    </source>
</reference>
<dbReference type="RefSeq" id="WP_146315858.1">
    <property type="nucleotide sequence ID" value="NZ_VCQV01000006.1"/>
</dbReference>
<organism evidence="2 3">
    <name type="scientific">Leekyejoonella antrihumi</name>
    <dbReference type="NCBI Taxonomy" id="1660198"/>
    <lineage>
        <taxon>Bacteria</taxon>
        <taxon>Bacillati</taxon>
        <taxon>Actinomycetota</taxon>
        <taxon>Actinomycetes</taxon>
        <taxon>Micrococcales</taxon>
        <taxon>Dermacoccaceae</taxon>
        <taxon>Leekyejoonella</taxon>
    </lineage>
</organism>
<gene>
    <name evidence="2" type="ORF">FGL98_06175</name>
</gene>
<dbReference type="OrthoDB" id="3673924at2"/>
<dbReference type="InterPro" id="IPR045155">
    <property type="entry name" value="Beta-lactam_cat"/>
</dbReference>
<dbReference type="GO" id="GO:0008800">
    <property type="term" value="F:beta-lactamase activity"/>
    <property type="evidence" value="ECO:0007669"/>
    <property type="project" value="InterPro"/>
</dbReference>
<dbReference type="Pfam" id="PF13354">
    <property type="entry name" value="Beta-lactamase2"/>
    <property type="match status" value="1"/>
</dbReference>
<dbReference type="PANTHER" id="PTHR35333">
    <property type="entry name" value="BETA-LACTAMASE"/>
    <property type="match status" value="1"/>
</dbReference>
<feature type="domain" description="Beta-lactamase class A catalytic" evidence="1">
    <location>
        <begin position="21"/>
        <end position="232"/>
    </location>
</feature>
<dbReference type="GO" id="GO:0046677">
    <property type="term" value="P:response to antibiotic"/>
    <property type="evidence" value="ECO:0007669"/>
    <property type="project" value="InterPro"/>
</dbReference>
<keyword evidence="3" id="KW-1185">Reference proteome</keyword>
<comment type="caution">
    <text evidence="2">The sequence shown here is derived from an EMBL/GenBank/DDBJ whole genome shotgun (WGS) entry which is preliminary data.</text>
</comment>
<dbReference type="InterPro" id="IPR012338">
    <property type="entry name" value="Beta-lactam/transpept-like"/>
</dbReference>
<dbReference type="PANTHER" id="PTHR35333:SF3">
    <property type="entry name" value="BETA-LACTAMASE-TYPE TRANSPEPTIDASE FOLD CONTAINING PROTEIN"/>
    <property type="match status" value="1"/>
</dbReference>
<protein>
    <submittedName>
        <fullName evidence="2">Serine hydrolase</fullName>
    </submittedName>
</protein>
<evidence type="ECO:0000313" key="3">
    <source>
        <dbReference type="Proteomes" id="UP000320244"/>
    </source>
</evidence>
<dbReference type="EMBL" id="VCQV01000006">
    <property type="protein sequence ID" value="TWP37335.1"/>
    <property type="molecule type" value="Genomic_DNA"/>
</dbReference>
<name>A0A563E4J9_9MICO</name>
<sequence>MAVQWSVFVAPVGAAGSPWISESPADVLRTASIGKMLLLGHVADCITRGSLRADQPITRLEEDFIRDSGLWHVLDQDTLDLADACRLIGAVSDNLATNAVLRTVGLNRVKEYADRLGAAPMELLDKVRTHRDTATAPGAAETLSLASAQSLWRMQVAIHERRVDPMVAQWLSLGTDLSMVASAFDLDPLAHNEIGLTEPLPWSLVNKTGTDDGVRGDTGLVTRDGVTVAYAAVANWTPGAREDPDRATVMTRMRAIGNDIRTRLNS</sequence>